<keyword evidence="4" id="KW-1185">Reference proteome</keyword>
<sequence>MSKTPIWKIAKCFHSNLKRKNTAKILKLSSGLGLGCAVAVNVAQTYDEGDVIDNVYGIGRFLRSLKVGLWISIDYYFSMMGLDESSPNYRFMMSRIHQRAADNILQGCLLNGGSYIKLGQGLVSMSHILPREYISTLKALQDKCLKREKDEVIEIFMNDFGKAPSEVFAKFEEVPIAAASIAQVFKAETKDNQKVAVKVQYKDLQARFKSDVVTIKALLSFAGWMHPNFNFAWVIDDLVDSLKQELDFVNEARNSQRCAKDLRHFGYIHVPQVFWEYTNTRILVTEFIDGYKISDVDNLKKDKFSLADINRKLFEAFGHQIFQTGFVHADPHPGNILIRRHKGQTQLVLLDHGLYQEVSKKDRIALSHMWKAIIFNDHENMKKYSRELGVENHILFAEVLTQAPLRTHGFKLITKLTEEDEKRMTEFARDRFDSIMDCIQSMPRSLLLVLRNLNTIRSISHDHGSPIDRYSVLARMATQKTYSHDSLTNRMVNIPLWMYFEFLLGFQRICRWFRSLTLKILQNFGLAPDIEKFMSEMNFAL</sequence>
<dbReference type="PANTHER" id="PTHR43173:SF28">
    <property type="entry name" value="AARF DOMAIN CONTAINING KINASE 5"/>
    <property type="match status" value="1"/>
</dbReference>
<dbReference type="SUPFAM" id="SSF56112">
    <property type="entry name" value="Protein kinase-like (PK-like)"/>
    <property type="match status" value="1"/>
</dbReference>
<dbReference type="PANTHER" id="PTHR43173">
    <property type="entry name" value="ABC1 FAMILY PROTEIN"/>
    <property type="match status" value="1"/>
</dbReference>
<dbReference type="InterPro" id="IPR004147">
    <property type="entry name" value="ABC1_dom"/>
</dbReference>
<organism evidence="3 4">
    <name type="scientific">Callosobruchus maculatus</name>
    <name type="common">Southern cowpea weevil</name>
    <name type="synonym">Pulse bruchid</name>
    <dbReference type="NCBI Taxonomy" id="64391"/>
    <lineage>
        <taxon>Eukaryota</taxon>
        <taxon>Metazoa</taxon>
        <taxon>Ecdysozoa</taxon>
        <taxon>Arthropoda</taxon>
        <taxon>Hexapoda</taxon>
        <taxon>Insecta</taxon>
        <taxon>Pterygota</taxon>
        <taxon>Neoptera</taxon>
        <taxon>Endopterygota</taxon>
        <taxon>Coleoptera</taxon>
        <taxon>Polyphaga</taxon>
        <taxon>Cucujiformia</taxon>
        <taxon>Chrysomeloidea</taxon>
        <taxon>Chrysomelidae</taxon>
        <taxon>Bruchinae</taxon>
        <taxon>Bruchini</taxon>
        <taxon>Callosobruchus</taxon>
    </lineage>
</organism>
<gene>
    <name evidence="3" type="ORF">CALMAC_LOCUS17440</name>
</gene>
<accession>A0A653DGW9</accession>
<name>A0A653DGW9_CALMS</name>
<dbReference type="GO" id="GO:0004672">
    <property type="term" value="F:protein kinase activity"/>
    <property type="evidence" value="ECO:0007669"/>
    <property type="project" value="InterPro"/>
</dbReference>
<dbReference type="CDD" id="cd13969">
    <property type="entry name" value="ADCK1-like"/>
    <property type="match status" value="1"/>
</dbReference>
<dbReference type="EMBL" id="CAACVG010012024">
    <property type="protein sequence ID" value="VEN59430.1"/>
    <property type="molecule type" value="Genomic_DNA"/>
</dbReference>
<evidence type="ECO:0000256" key="1">
    <source>
        <dbReference type="ARBA" id="ARBA00009670"/>
    </source>
</evidence>
<dbReference type="AlphaFoldDB" id="A0A653DGW9"/>
<feature type="domain" description="Protein kinase" evidence="2">
    <location>
        <begin position="170"/>
        <end position="487"/>
    </location>
</feature>
<comment type="similarity">
    <text evidence="1">Belongs to the protein kinase superfamily. ADCK protein kinase family.</text>
</comment>
<evidence type="ECO:0000313" key="4">
    <source>
        <dbReference type="Proteomes" id="UP000410492"/>
    </source>
</evidence>
<reference evidence="3 4" key="1">
    <citation type="submission" date="2019-01" db="EMBL/GenBank/DDBJ databases">
        <authorList>
            <person name="Sayadi A."/>
        </authorList>
    </citation>
    <scope>NUCLEOTIDE SEQUENCE [LARGE SCALE GENOMIC DNA]</scope>
</reference>
<dbReference type="Proteomes" id="UP000410492">
    <property type="component" value="Unassembled WGS sequence"/>
</dbReference>
<dbReference type="GO" id="GO:0005524">
    <property type="term" value="F:ATP binding"/>
    <property type="evidence" value="ECO:0007669"/>
    <property type="project" value="InterPro"/>
</dbReference>
<dbReference type="Gene3D" id="1.10.510.10">
    <property type="entry name" value="Transferase(Phosphotransferase) domain 1"/>
    <property type="match status" value="1"/>
</dbReference>
<dbReference type="InterPro" id="IPR045307">
    <property type="entry name" value="ADCK1_dom"/>
</dbReference>
<dbReference type="InterPro" id="IPR000719">
    <property type="entry name" value="Prot_kinase_dom"/>
</dbReference>
<proteinExistence type="inferred from homology"/>
<dbReference type="OrthoDB" id="427480at2759"/>
<dbReference type="Pfam" id="PF03109">
    <property type="entry name" value="ABC1"/>
    <property type="match status" value="1"/>
</dbReference>
<evidence type="ECO:0000259" key="2">
    <source>
        <dbReference type="PROSITE" id="PS50011"/>
    </source>
</evidence>
<dbReference type="InterPro" id="IPR011009">
    <property type="entry name" value="Kinase-like_dom_sf"/>
</dbReference>
<dbReference type="InterPro" id="IPR051130">
    <property type="entry name" value="Mito_struct-func_regulator"/>
</dbReference>
<evidence type="ECO:0000313" key="3">
    <source>
        <dbReference type="EMBL" id="VEN59430.1"/>
    </source>
</evidence>
<protein>
    <recommendedName>
        <fullName evidence="2">Protein kinase domain-containing protein</fullName>
    </recommendedName>
</protein>
<dbReference type="PROSITE" id="PS50011">
    <property type="entry name" value="PROTEIN_KINASE_DOM"/>
    <property type="match status" value="1"/>
</dbReference>